<proteinExistence type="predicted"/>
<dbReference type="Proteomes" id="UP000790377">
    <property type="component" value="Unassembled WGS sequence"/>
</dbReference>
<comment type="caution">
    <text evidence="1">The sequence shown here is derived from an EMBL/GenBank/DDBJ whole genome shotgun (WGS) entry which is preliminary data.</text>
</comment>
<name>A0ACB8AT45_9AGAM</name>
<accession>A0ACB8AT45</accession>
<reference evidence="1" key="1">
    <citation type="journal article" date="2021" name="New Phytol.">
        <title>Evolutionary innovations through gain and loss of genes in the ectomycorrhizal Boletales.</title>
        <authorList>
            <person name="Wu G."/>
            <person name="Miyauchi S."/>
            <person name="Morin E."/>
            <person name="Kuo A."/>
            <person name="Drula E."/>
            <person name="Varga T."/>
            <person name="Kohler A."/>
            <person name="Feng B."/>
            <person name="Cao Y."/>
            <person name="Lipzen A."/>
            <person name="Daum C."/>
            <person name="Hundley H."/>
            <person name="Pangilinan J."/>
            <person name="Johnson J."/>
            <person name="Barry K."/>
            <person name="LaButti K."/>
            <person name="Ng V."/>
            <person name="Ahrendt S."/>
            <person name="Min B."/>
            <person name="Choi I.G."/>
            <person name="Park H."/>
            <person name="Plett J.M."/>
            <person name="Magnuson J."/>
            <person name="Spatafora J.W."/>
            <person name="Nagy L.G."/>
            <person name="Henrissat B."/>
            <person name="Grigoriev I.V."/>
            <person name="Yang Z.L."/>
            <person name="Xu J."/>
            <person name="Martin F.M."/>
        </authorList>
    </citation>
    <scope>NUCLEOTIDE SEQUENCE</scope>
    <source>
        <strain evidence="1">ATCC 28755</strain>
    </source>
</reference>
<dbReference type="EMBL" id="MU267590">
    <property type="protein sequence ID" value="KAH7916525.1"/>
    <property type="molecule type" value="Genomic_DNA"/>
</dbReference>
<sequence length="358" mass="39759">MAMHRPCCLHIINQVDFSLEAQPVSHEPGPPSHCPGISSSSMEYIPTLPKSWRKQREEIVGKHNGARPSWYSLSRISGPLFAGLSLPEYITILEDVNHSHQQIPGSFPISSTPKSVDNRASSTLPIVNLHSDTSGNVDSNVSPENELSMFHNVIVFGEGGVGKSSLINMIADPLSSKPQMSSNAVGCTFIHEAYSLTVHDQTFFLWDTPGLDEGSFGTVPAAKAKEELQILLRQLASTSGIDLVMYCIRGTRVRKALLQNYKFLCSVINRKVVPVVLVVTGLENCEGEMDDWWTQNESELKRCGMQFDGHACVTTLDACVAKHPIIQNRREESYNNLRDLILQTYGPHFREKSRSYMS</sequence>
<gene>
    <name evidence="1" type="ORF">BJ138DRAFT_284065</name>
</gene>
<evidence type="ECO:0000313" key="2">
    <source>
        <dbReference type="Proteomes" id="UP000790377"/>
    </source>
</evidence>
<organism evidence="1 2">
    <name type="scientific">Hygrophoropsis aurantiaca</name>
    <dbReference type="NCBI Taxonomy" id="72124"/>
    <lineage>
        <taxon>Eukaryota</taxon>
        <taxon>Fungi</taxon>
        <taxon>Dikarya</taxon>
        <taxon>Basidiomycota</taxon>
        <taxon>Agaricomycotina</taxon>
        <taxon>Agaricomycetes</taxon>
        <taxon>Agaricomycetidae</taxon>
        <taxon>Boletales</taxon>
        <taxon>Coniophorineae</taxon>
        <taxon>Hygrophoropsidaceae</taxon>
        <taxon>Hygrophoropsis</taxon>
    </lineage>
</organism>
<keyword evidence="1" id="KW-0378">Hydrolase</keyword>
<protein>
    <submittedName>
        <fullName evidence="1">P-loop containing nucleoside triphosphate hydrolase protein</fullName>
    </submittedName>
</protein>
<evidence type="ECO:0000313" key="1">
    <source>
        <dbReference type="EMBL" id="KAH7916525.1"/>
    </source>
</evidence>
<keyword evidence="2" id="KW-1185">Reference proteome</keyword>